<protein>
    <recommendedName>
        <fullName evidence="5">Endonuclease/exonuclease/phosphatase domain-containing protein</fullName>
    </recommendedName>
</protein>
<organism evidence="6 7">
    <name type="scientific">Carya illinoinensis</name>
    <name type="common">Pecan</name>
    <dbReference type="NCBI Taxonomy" id="32201"/>
    <lineage>
        <taxon>Eukaryota</taxon>
        <taxon>Viridiplantae</taxon>
        <taxon>Streptophyta</taxon>
        <taxon>Embryophyta</taxon>
        <taxon>Tracheophyta</taxon>
        <taxon>Spermatophyta</taxon>
        <taxon>Magnoliopsida</taxon>
        <taxon>eudicotyledons</taxon>
        <taxon>Gunneridae</taxon>
        <taxon>Pentapetalae</taxon>
        <taxon>rosids</taxon>
        <taxon>fabids</taxon>
        <taxon>Fagales</taxon>
        <taxon>Juglandaceae</taxon>
        <taxon>Carya</taxon>
    </lineage>
</organism>
<dbReference type="Proteomes" id="UP000811609">
    <property type="component" value="Chromosome 1"/>
</dbReference>
<dbReference type="PANTHER" id="PTHR22748:SF19">
    <property type="entry name" value="ENDONUCLEASE_EXONUCLEASE_PHOSPHATASE DOMAIN-CONTAINING PROTEIN"/>
    <property type="match status" value="1"/>
</dbReference>
<comment type="cofactor">
    <cofactor evidence="4">
        <name>Mg(2+)</name>
        <dbReference type="ChEBI" id="CHEBI:18420"/>
    </cofactor>
    <cofactor evidence="4">
        <name>Mn(2+)</name>
        <dbReference type="ChEBI" id="CHEBI:29035"/>
    </cofactor>
    <text evidence="4">Probably binds two magnesium or manganese ions per subunit.</text>
</comment>
<evidence type="ECO:0000256" key="1">
    <source>
        <dbReference type="ARBA" id="ARBA00022723"/>
    </source>
</evidence>
<evidence type="ECO:0000256" key="4">
    <source>
        <dbReference type="PIRSR" id="PIRSR604808-2"/>
    </source>
</evidence>
<keyword evidence="2" id="KW-0378">Hydrolase</keyword>
<keyword evidence="1 4" id="KW-0479">Metal-binding</keyword>
<comment type="caution">
    <text evidence="6">The sequence shown here is derived from an EMBL/GenBank/DDBJ whole genome shotgun (WGS) entry which is preliminary data.</text>
</comment>
<keyword evidence="3 4" id="KW-0460">Magnesium</keyword>
<evidence type="ECO:0000256" key="2">
    <source>
        <dbReference type="ARBA" id="ARBA00022801"/>
    </source>
</evidence>
<proteinExistence type="predicted"/>
<feature type="binding site" evidence="4">
    <location>
        <position position="9"/>
    </location>
    <ligand>
        <name>Mg(2+)</name>
        <dbReference type="ChEBI" id="CHEBI:18420"/>
        <label>1</label>
    </ligand>
</feature>
<dbReference type="PANTHER" id="PTHR22748">
    <property type="entry name" value="AP ENDONUCLEASE"/>
    <property type="match status" value="1"/>
</dbReference>
<evidence type="ECO:0000313" key="7">
    <source>
        <dbReference type="Proteomes" id="UP000811609"/>
    </source>
</evidence>
<keyword evidence="7" id="KW-1185">Reference proteome</keyword>
<dbReference type="InterPro" id="IPR004808">
    <property type="entry name" value="AP_endonuc_1"/>
</dbReference>
<dbReference type="GO" id="GO:0046872">
    <property type="term" value="F:metal ion binding"/>
    <property type="evidence" value="ECO:0007669"/>
    <property type="project" value="UniProtKB-KW"/>
</dbReference>
<evidence type="ECO:0000259" key="5">
    <source>
        <dbReference type="Pfam" id="PF03372"/>
    </source>
</evidence>
<reference evidence="6" key="1">
    <citation type="submission" date="2020-12" db="EMBL/GenBank/DDBJ databases">
        <title>WGS assembly of Carya illinoinensis cv. Pawnee.</title>
        <authorList>
            <person name="Platts A."/>
            <person name="Shu S."/>
            <person name="Wright S."/>
            <person name="Barry K."/>
            <person name="Edger P."/>
            <person name="Pires J.C."/>
            <person name="Schmutz J."/>
        </authorList>
    </citation>
    <scope>NUCLEOTIDE SEQUENCE</scope>
    <source>
        <tissue evidence="6">Leaf</tissue>
    </source>
</reference>
<dbReference type="AlphaFoldDB" id="A0A8T1RH87"/>
<feature type="binding site" evidence="4">
    <location>
        <position position="38"/>
    </location>
    <ligand>
        <name>Mg(2+)</name>
        <dbReference type="ChEBI" id="CHEBI:18420"/>
        <label>1</label>
    </ligand>
</feature>
<evidence type="ECO:0000256" key="3">
    <source>
        <dbReference type="ARBA" id="ARBA00022842"/>
    </source>
</evidence>
<dbReference type="InterPro" id="IPR005135">
    <property type="entry name" value="Endo/exonuclease/phosphatase"/>
</dbReference>
<name>A0A8T1RH87_CARIL</name>
<dbReference type="GO" id="GO:0005634">
    <property type="term" value="C:nucleus"/>
    <property type="evidence" value="ECO:0007669"/>
    <property type="project" value="TreeGrafter"/>
</dbReference>
<evidence type="ECO:0000313" key="6">
    <source>
        <dbReference type="EMBL" id="KAG6666005.1"/>
    </source>
</evidence>
<sequence length="197" mass="22533">MKPKIISWNVRRLNKQAKRLQVRNFLRQWQGDIICLQETKLELITRQIVRSLWRGHHVGWSYLPSKGASGGILIMFDKRVVERLEHCVGDFSVACFFVNIEDGFRWAFIGVYGPNLDVERRSMWEELAGILSWWELPSCLGGDFNVSHFPSERSNTSYITPAMSDFSDFISEQVLMDLPLTGGSCLPGPTLENSHLG</sequence>
<dbReference type="GO" id="GO:0008081">
    <property type="term" value="F:phosphoric diester hydrolase activity"/>
    <property type="evidence" value="ECO:0007669"/>
    <property type="project" value="TreeGrafter"/>
</dbReference>
<feature type="domain" description="Endonuclease/exonuclease/phosphatase" evidence="5">
    <location>
        <begin position="6"/>
        <end position="158"/>
    </location>
</feature>
<dbReference type="GO" id="GO:0008311">
    <property type="term" value="F:double-stranded DNA 3'-5' DNA exonuclease activity"/>
    <property type="evidence" value="ECO:0007669"/>
    <property type="project" value="TreeGrafter"/>
</dbReference>
<dbReference type="GO" id="GO:0006284">
    <property type="term" value="P:base-excision repair"/>
    <property type="evidence" value="ECO:0007669"/>
    <property type="project" value="TreeGrafter"/>
</dbReference>
<gene>
    <name evidence="6" type="ORF">CIPAW_01G000700</name>
</gene>
<dbReference type="EMBL" id="CM031809">
    <property type="protein sequence ID" value="KAG6666005.1"/>
    <property type="molecule type" value="Genomic_DNA"/>
</dbReference>
<dbReference type="Pfam" id="PF03372">
    <property type="entry name" value="Exo_endo_phos"/>
    <property type="match status" value="1"/>
</dbReference>
<accession>A0A8T1RH87</accession>
<keyword evidence="4" id="KW-0464">Manganese</keyword>
<dbReference type="GO" id="GO:0003906">
    <property type="term" value="F:DNA-(apurinic or apyrimidinic site) endonuclease activity"/>
    <property type="evidence" value="ECO:0007669"/>
    <property type="project" value="TreeGrafter"/>
</dbReference>